<sequence>MVGGSYRLSVQNPSVDLGVTIGIQAQPLRFDLGDFAIDEYRPIKVVCVGAGFSGILAAIRFPQKVPNVDFTIYERNNGIGGTWFTNRFPGLACDILSHCYQLTFEPKTDWSSFYAPGPEILAYLQSVVEKYKLMPYIKLQHEVLHARYDEPSGKWHLRIRRRTGSDAQGPTYEEFTDTADVFVTALGIFSKWSWPNIEGLKDFGGKLMHSADFGEENQHWRDVVKDWKDKRVGVIGIGSTAIQIVPALQPHVAKVVNYVRGKAWICPPFASSRLAELVERDPNSENYVFADDDKEKFKDPTFYKAFRHDLQADVNSLDKAILAGTEWQEQRRAEVEAHMRKKLAKKSWIADQSERLTPGPGYLEALCEDNVDFISSPIKRVTKDGIETADGNNQEFDVLICATGYDYAFQLGIPIIGRSGVSLQEKWTPYPKSYMAVCVDGFPNWFLTMGPNSCVSSGSQLTVIERQIDYMVEVTMKLQRERLKSIDVKPEAVKAFDDYIENYFPKTVFTQGCSTLHTIRALQHPRWEDFNYECIDDVDNCLYWFGNGQTYNEKTMTGDRAWYLADDYVDYPPVPE</sequence>
<dbReference type="EMBL" id="KV429091">
    <property type="protein sequence ID" value="KZT66301.1"/>
    <property type="molecule type" value="Genomic_DNA"/>
</dbReference>
<comment type="similarity">
    <text evidence="1">Belongs to the FAD-binding monooxygenase family.</text>
</comment>
<protein>
    <submittedName>
        <fullName evidence="2">FAD/NAD(P)-binding domain-containing protein</fullName>
    </submittedName>
</protein>
<dbReference type="InterPro" id="IPR051209">
    <property type="entry name" value="FAD-bind_Monooxygenase_sf"/>
</dbReference>
<dbReference type="Proteomes" id="UP000076727">
    <property type="component" value="Unassembled WGS sequence"/>
</dbReference>
<evidence type="ECO:0000313" key="2">
    <source>
        <dbReference type="EMBL" id="KZT66301.1"/>
    </source>
</evidence>
<accession>A0A165MZ28</accession>
<dbReference type="OrthoDB" id="74360at2759"/>
<gene>
    <name evidence="2" type="ORF">DAEQUDRAFT_768122</name>
</gene>
<dbReference type="STRING" id="1314783.A0A165MZ28"/>
<dbReference type="SUPFAM" id="SSF51905">
    <property type="entry name" value="FAD/NAD(P)-binding domain"/>
    <property type="match status" value="1"/>
</dbReference>
<organism evidence="2 3">
    <name type="scientific">Daedalea quercina L-15889</name>
    <dbReference type="NCBI Taxonomy" id="1314783"/>
    <lineage>
        <taxon>Eukaryota</taxon>
        <taxon>Fungi</taxon>
        <taxon>Dikarya</taxon>
        <taxon>Basidiomycota</taxon>
        <taxon>Agaricomycotina</taxon>
        <taxon>Agaricomycetes</taxon>
        <taxon>Polyporales</taxon>
        <taxon>Fomitopsis</taxon>
    </lineage>
</organism>
<evidence type="ECO:0000256" key="1">
    <source>
        <dbReference type="ARBA" id="ARBA00010139"/>
    </source>
</evidence>
<dbReference type="PANTHER" id="PTHR42877">
    <property type="entry name" value="L-ORNITHINE N(5)-MONOOXYGENASE-RELATED"/>
    <property type="match status" value="1"/>
</dbReference>
<dbReference type="AlphaFoldDB" id="A0A165MZ28"/>
<reference evidence="2 3" key="1">
    <citation type="journal article" date="2016" name="Mol. Biol. Evol.">
        <title>Comparative Genomics of Early-Diverging Mushroom-Forming Fungi Provides Insights into the Origins of Lignocellulose Decay Capabilities.</title>
        <authorList>
            <person name="Nagy L.G."/>
            <person name="Riley R."/>
            <person name="Tritt A."/>
            <person name="Adam C."/>
            <person name="Daum C."/>
            <person name="Floudas D."/>
            <person name="Sun H."/>
            <person name="Yadav J.S."/>
            <person name="Pangilinan J."/>
            <person name="Larsson K.H."/>
            <person name="Matsuura K."/>
            <person name="Barry K."/>
            <person name="Labutti K."/>
            <person name="Kuo R."/>
            <person name="Ohm R.A."/>
            <person name="Bhattacharya S.S."/>
            <person name="Shirouzu T."/>
            <person name="Yoshinaga Y."/>
            <person name="Martin F.M."/>
            <person name="Grigoriev I.V."/>
            <person name="Hibbett D.S."/>
        </authorList>
    </citation>
    <scope>NUCLEOTIDE SEQUENCE [LARGE SCALE GENOMIC DNA]</scope>
    <source>
        <strain evidence="2 3">L-15889</strain>
    </source>
</reference>
<dbReference type="Gene3D" id="3.50.50.60">
    <property type="entry name" value="FAD/NAD(P)-binding domain"/>
    <property type="match status" value="2"/>
</dbReference>
<dbReference type="Pfam" id="PF13450">
    <property type="entry name" value="NAD_binding_8"/>
    <property type="match status" value="1"/>
</dbReference>
<name>A0A165MZ28_9APHY</name>
<dbReference type="InterPro" id="IPR036188">
    <property type="entry name" value="FAD/NAD-bd_sf"/>
</dbReference>
<proteinExistence type="inferred from homology"/>
<keyword evidence="3" id="KW-1185">Reference proteome</keyword>
<evidence type="ECO:0000313" key="3">
    <source>
        <dbReference type="Proteomes" id="UP000076727"/>
    </source>
</evidence>
<dbReference type="PANTHER" id="PTHR42877:SF7">
    <property type="entry name" value="FLAVIN-BINDING MONOOXYGENASE-RELATED"/>
    <property type="match status" value="1"/>
</dbReference>